<evidence type="ECO:0000256" key="9">
    <source>
        <dbReference type="RuleBase" id="RU361169"/>
    </source>
</evidence>
<dbReference type="GO" id="GO:0005975">
    <property type="term" value="P:carbohydrate metabolic process"/>
    <property type="evidence" value="ECO:0007669"/>
    <property type="project" value="InterPro"/>
</dbReference>
<keyword evidence="7" id="KW-0961">Cell wall biogenesis/degradation</keyword>
<keyword evidence="10" id="KW-0732">Signal</keyword>
<evidence type="ECO:0000256" key="7">
    <source>
        <dbReference type="ARBA" id="ARBA00023316"/>
    </source>
</evidence>
<feature type="signal peptide" evidence="10">
    <location>
        <begin position="1"/>
        <end position="21"/>
    </location>
</feature>
<protein>
    <submittedName>
        <fullName evidence="11">Glycoside hydrolase, family 28</fullName>
    </submittedName>
</protein>
<keyword evidence="6 9" id="KW-0326">Glycosidase</keyword>
<dbReference type="EMBL" id="JBAMMX010000012">
    <property type="protein sequence ID" value="KAK6930416.1"/>
    <property type="molecule type" value="Genomic_DNA"/>
</dbReference>
<evidence type="ECO:0000313" key="11">
    <source>
        <dbReference type="EMBL" id="KAK6930416.1"/>
    </source>
</evidence>
<gene>
    <name evidence="11" type="ORF">RJ641_004510</name>
</gene>
<dbReference type="PANTHER" id="PTHR31375">
    <property type="match status" value="1"/>
</dbReference>
<name>A0AAN8VII4_9MAGN</name>
<reference evidence="11 12" key="1">
    <citation type="submission" date="2023-12" db="EMBL/GenBank/DDBJ databases">
        <title>A high-quality genome assembly for Dillenia turbinata (Dilleniales).</title>
        <authorList>
            <person name="Chanderbali A."/>
        </authorList>
    </citation>
    <scope>NUCLEOTIDE SEQUENCE [LARGE SCALE GENOMIC DNA]</scope>
    <source>
        <strain evidence="11">LSX21</strain>
        <tissue evidence="11">Leaf</tissue>
    </source>
</reference>
<dbReference type="Gene3D" id="2.160.20.10">
    <property type="entry name" value="Single-stranded right-handed beta-helix, Pectin lyase-like"/>
    <property type="match status" value="1"/>
</dbReference>
<dbReference type="GO" id="GO:0071555">
    <property type="term" value="P:cell wall organization"/>
    <property type="evidence" value="ECO:0007669"/>
    <property type="project" value="UniProtKB-KW"/>
</dbReference>
<keyword evidence="12" id="KW-1185">Reference proteome</keyword>
<dbReference type="Proteomes" id="UP001370490">
    <property type="component" value="Unassembled WGS sequence"/>
</dbReference>
<dbReference type="InterPro" id="IPR012334">
    <property type="entry name" value="Pectin_lyas_fold"/>
</dbReference>
<comment type="caution">
    <text evidence="11">The sequence shown here is derived from an EMBL/GenBank/DDBJ whole genome shotgun (WGS) entry which is preliminary data.</text>
</comment>
<dbReference type="Pfam" id="PF00295">
    <property type="entry name" value="Glyco_hydro_28"/>
    <property type="match status" value="1"/>
</dbReference>
<dbReference type="PROSITE" id="PS00502">
    <property type="entry name" value="POLYGALACTURONASE"/>
    <property type="match status" value="1"/>
</dbReference>
<keyword evidence="4" id="KW-0964">Secreted</keyword>
<dbReference type="InterPro" id="IPR011050">
    <property type="entry name" value="Pectin_lyase_fold/virulence"/>
</dbReference>
<evidence type="ECO:0000256" key="4">
    <source>
        <dbReference type="ARBA" id="ARBA00022525"/>
    </source>
</evidence>
<organism evidence="11 12">
    <name type="scientific">Dillenia turbinata</name>
    <dbReference type="NCBI Taxonomy" id="194707"/>
    <lineage>
        <taxon>Eukaryota</taxon>
        <taxon>Viridiplantae</taxon>
        <taxon>Streptophyta</taxon>
        <taxon>Embryophyta</taxon>
        <taxon>Tracheophyta</taxon>
        <taxon>Spermatophyta</taxon>
        <taxon>Magnoliopsida</taxon>
        <taxon>eudicotyledons</taxon>
        <taxon>Gunneridae</taxon>
        <taxon>Pentapetalae</taxon>
        <taxon>Dilleniales</taxon>
        <taxon>Dilleniaceae</taxon>
        <taxon>Dillenia</taxon>
    </lineage>
</organism>
<dbReference type="GO" id="GO:0004650">
    <property type="term" value="F:polygalacturonase activity"/>
    <property type="evidence" value="ECO:0007669"/>
    <property type="project" value="InterPro"/>
</dbReference>
<evidence type="ECO:0000256" key="10">
    <source>
        <dbReference type="SAM" id="SignalP"/>
    </source>
</evidence>
<comment type="subcellular location">
    <subcellularLocation>
        <location evidence="1">Secreted</location>
        <location evidence="1">Cell wall</location>
    </subcellularLocation>
</comment>
<accession>A0AAN8VII4</accession>
<proteinExistence type="inferred from homology"/>
<keyword evidence="3" id="KW-0134">Cell wall</keyword>
<dbReference type="FunFam" id="2.160.20.10:FF:000004">
    <property type="entry name" value="Pectin lyase-like superfamily protein"/>
    <property type="match status" value="1"/>
</dbReference>
<comment type="similarity">
    <text evidence="2 9">Belongs to the glycosyl hydrolase 28 family.</text>
</comment>
<evidence type="ECO:0000256" key="8">
    <source>
        <dbReference type="PROSITE-ProRule" id="PRU10052"/>
    </source>
</evidence>
<evidence type="ECO:0000256" key="6">
    <source>
        <dbReference type="ARBA" id="ARBA00023295"/>
    </source>
</evidence>
<feature type="chain" id="PRO_5042988656" evidence="10">
    <location>
        <begin position="22"/>
        <end position="391"/>
    </location>
</feature>
<evidence type="ECO:0000256" key="5">
    <source>
        <dbReference type="ARBA" id="ARBA00022801"/>
    </source>
</evidence>
<sequence>MSKLILVCYVIFLHLVTLVQSSNAVYNVVSYGAKSDGKTDSTKAFLKAWASACASVKSSTLYVPRGTFLMKAVVFKGPCKNKITVQIDGSIVAPSEYRALGTSGFWILFFKVDRVSVYGGTLDAKGAAFWACRTSGKSCPPGARSITFMSSTNVVVSGLRSINGELSHMGVNGCTNVLIRNVKLIAPDLSPNTDGIHVQYSTGVTITGCNIQTGDDCISIGPGTRNMNMDHIACGPGHGISIGSLGWSVKEEGVQNISLTNSIFTGSDNGVRIKTWARASNGFVRNVAYKNIVMKNVDNPIIIDQNYCPTAQGCPKQGSGVKISGVTYSDIRGTSGTQVAVKLDCSPTNPCTDIRLHNIKLTHVSSKITATSFCKNAGGKSTGILIPASCL</sequence>
<evidence type="ECO:0000256" key="1">
    <source>
        <dbReference type="ARBA" id="ARBA00004191"/>
    </source>
</evidence>
<evidence type="ECO:0000256" key="3">
    <source>
        <dbReference type="ARBA" id="ARBA00022512"/>
    </source>
</evidence>
<evidence type="ECO:0000313" key="12">
    <source>
        <dbReference type="Proteomes" id="UP001370490"/>
    </source>
</evidence>
<evidence type="ECO:0000256" key="2">
    <source>
        <dbReference type="ARBA" id="ARBA00008834"/>
    </source>
</evidence>
<feature type="active site" evidence="8">
    <location>
        <position position="238"/>
    </location>
</feature>
<dbReference type="InterPro" id="IPR000743">
    <property type="entry name" value="Glyco_hydro_28"/>
</dbReference>
<dbReference type="SMART" id="SM00710">
    <property type="entry name" value="PbH1"/>
    <property type="match status" value="5"/>
</dbReference>
<dbReference type="InterPro" id="IPR006626">
    <property type="entry name" value="PbH1"/>
</dbReference>
<keyword evidence="5 9" id="KW-0378">Hydrolase</keyword>
<dbReference type="AlphaFoldDB" id="A0AAN8VII4"/>
<dbReference type="SUPFAM" id="SSF51126">
    <property type="entry name" value="Pectin lyase-like"/>
    <property type="match status" value="1"/>
</dbReference>